<dbReference type="Pfam" id="PF00095">
    <property type="entry name" value="WAP"/>
    <property type="match status" value="1"/>
</dbReference>
<evidence type="ECO:0000313" key="3">
    <source>
        <dbReference type="Ensembl" id="ENSSSUP00005027024.1"/>
    </source>
</evidence>
<dbReference type="GO" id="GO:0005615">
    <property type="term" value="C:extracellular space"/>
    <property type="evidence" value="ECO:0007669"/>
    <property type="project" value="TreeGrafter"/>
</dbReference>
<reference evidence="3 4" key="1">
    <citation type="submission" date="2019-05" db="EMBL/GenBank/DDBJ databases">
        <title>A Chromosome-scale Meerkat (S. suricatta) Genome Assembly.</title>
        <authorList>
            <person name="Dudchenko O."/>
            <person name="Lieberman Aiden E."/>
            <person name="Tung J."/>
            <person name="Barreiro L.B."/>
            <person name="Clutton-Brock T.H."/>
        </authorList>
    </citation>
    <scope>NUCLEOTIDE SEQUENCE [LARGE SCALE GENOMIC DNA]</scope>
</reference>
<dbReference type="SUPFAM" id="SSF57256">
    <property type="entry name" value="Elafin-like"/>
    <property type="match status" value="1"/>
</dbReference>
<keyword evidence="1" id="KW-1015">Disulfide bond</keyword>
<dbReference type="AlphaFoldDB" id="A0A673UR80"/>
<dbReference type="Ensembl" id="ENSSSUT00005030893.1">
    <property type="protein sequence ID" value="ENSSSUP00005027024.1"/>
    <property type="gene ID" value="ENSSSUG00005017501.1"/>
</dbReference>
<reference evidence="3" key="3">
    <citation type="submission" date="2025-09" db="UniProtKB">
        <authorList>
            <consortium name="Ensembl"/>
        </authorList>
    </citation>
    <scope>IDENTIFICATION</scope>
</reference>
<dbReference type="InterPro" id="IPR051388">
    <property type="entry name" value="Serpin_venom_toxin"/>
</dbReference>
<sequence>GHDLMVCGFKPRIRLCANSSEPGLSFPLERCPRIQEKCEFKERDECTKDRQCLDSKKKCCIFSCGKKCLDLHQGNTRSLRTTSPSAHTLTICPPV</sequence>
<organism evidence="3 4">
    <name type="scientific">Suricata suricatta</name>
    <name type="common">Meerkat</name>
    <dbReference type="NCBI Taxonomy" id="37032"/>
    <lineage>
        <taxon>Eukaryota</taxon>
        <taxon>Metazoa</taxon>
        <taxon>Chordata</taxon>
        <taxon>Craniata</taxon>
        <taxon>Vertebrata</taxon>
        <taxon>Euteleostomi</taxon>
        <taxon>Mammalia</taxon>
        <taxon>Eutheria</taxon>
        <taxon>Laurasiatheria</taxon>
        <taxon>Carnivora</taxon>
        <taxon>Feliformia</taxon>
        <taxon>Herpestidae</taxon>
        <taxon>Suricata</taxon>
    </lineage>
</organism>
<proteinExistence type="predicted"/>
<dbReference type="PANTHER" id="PTHR46751:SF2">
    <property type="entry name" value="EPPIN"/>
    <property type="match status" value="1"/>
</dbReference>
<dbReference type="InterPro" id="IPR008197">
    <property type="entry name" value="WAP_dom"/>
</dbReference>
<dbReference type="PANTHER" id="PTHR46751">
    <property type="entry name" value="EPPIN"/>
    <property type="match status" value="1"/>
</dbReference>
<dbReference type="PROSITE" id="PS51390">
    <property type="entry name" value="WAP"/>
    <property type="match status" value="1"/>
</dbReference>
<dbReference type="InterPro" id="IPR036645">
    <property type="entry name" value="Elafin-like_sf"/>
</dbReference>
<name>A0A673UR80_SURSU</name>
<protein>
    <recommendedName>
        <fullName evidence="2">WAP domain-containing protein</fullName>
    </recommendedName>
</protein>
<evidence type="ECO:0000259" key="2">
    <source>
        <dbReference type="PROSITE" id="PS51390"/>
    </source>
</evidence>
<dbReference type="Proteomes" id="UP000472268">
    <property type="component" value="Chromosome 12"/>
</dbReference>
<evidence type="ECO:0000313" key="4">
    <source>
        <dbReference type="Proteomes" id="UP000472268"/>
    </source>
</evidence>
<feature type="domain" description="WAP" evidence="2">
    <location>
        <begin position="23"/>
        <end position="72"/>
    </location>
</feature>
<dbReference type="Gene3D" id="4.10.75.10">
    <property type="entry name" value="Elafin-like"/>
    <property type="match status" value="1"/>
</dbReference>
<keyword evidence="4" id="KW-1185">Reference proteome</keyword>
<accession>A0A673UR80</accession>
<evidence type="ECO:0000256" key="1">
    <source>
        <dbReference type="ARBA" id="ARBA00023157"/>
    </source>
</evidence>
<dbReference type="FunFam" id="4.10.75.10:FF:000004">
    <property type="entry name" value="WAP four-disulfide core domain 6A"/>
    <property type="match status" value="1"/>
</dbReference>
<reference evidence="3" key="2">
    <citation type="submission" date="2025-08" db="UniProtKB">
        <authorList>
            <consortium name="Ensembl"/>
        </authorList>
    </citation>
    <scope>IDENTIFICATION</scope>
</reference>
<dbReference type="GO" id="GO:0030414">
    <property type="term" value="F:peptidase inhibitor activity"/>
    <property type="evidence" value="ECO:0007669"/>
    <property type="project" value="InterPro"/>
</dbReference>